<evidence type="ECO:0000256" key="2">
    <source>
        <dbReference type="ARBA" id="ARBA00022692"/>
    </source>
</evidence>
<dbReference type="RefSeq" id="WP_133991688.1">
    <property type="nucleotide sequence ID" value="NZ_SODV01000001.1"/>
</dbReference>
<keyword evidence="2 6" id="KW-0812">Transmembrane</keyword>
<keyword evidence="4 6" id="KW-1133">Transmembrane helix</keyword>
<dbReference type="Proteomes" id="UP000294498">
    <property type="component" value="Unassembled WGS sequence"/>
</dbReference>
<dbReference type="GO" id="GO:0016020">
    <property type="term" value="C:membrane"/>
    <property type="evidence" value="ECO:0007669"/>
    <property type="project" value="UniProtKB-SubCell"/>
</dbReference>
<keyword evidence="3" id="KW-0201">Cytochrome c-type biogenesis</keyword>
<feature type="transmembrane region" description="Helical" evidence="6">
    <location>
        <begin position="284"/>
        <end position="307"/>
    </location>
</feature>
<comment type="subcellular location">
    <subcellularLocation>
        <location evidence="1">Membrane</location>
        <topology evidence="1">Multi-pass membrane protein</topology>
    </subcellularLocation>
</comment>
<dbReference type="Pfam" id="PF13899">
    <property type="entry name" value="Thioredoxin_7"/>
    <property type="match status" value="1"/>
</dbReference>
<dbReference type="PANTHER" id="PTHR32234">
    <property type="entry name" value="THIOL:DISULFIDE INTERCHANGE PROTEIN DSBD"/>
    <property type="match status" value="1"/>
</dbReference>
<keyword evidence="7" id="KW-0732">Signal</keyword>
<dbReference type="InterPro" id="IPR003834">
    <property type="entry name" value="Cyt_c_assmbl_TM_dom"/>
</dbReference>
<feature type="chain" id="PRO_5021020672" evidence="7">
    <location>
        <begin position="19"/>
        <end position="645"/>
    </location>
</feature>
<feature type="transmembrane region" description="Helical" evidence="6">
    <location>
        <begin position="319"/>
        <end position="342"/>
    </location>
</feature>
<evidence type="ECO:0000256" key="7">
    <source>
        <dbReference type="SAM" id="SignalP"/>
    </source>
</evidence>
<organism evidence="9 10">
    <name type="scientific">Dinghuibacter silviterrae</name>
    <dbReference type="NCBI Taxonomy" id="1539049"/>
    <lineage>
        <taxon>Bacteria</taxon>
        <taxon>Pseudomonadati</taxon>
        <taxon>Bacteroidota</taxon>
        <taxon>Chitinophagia</taxon>
        <taxon>Chitinophagales</taxon>
        <taxon>Chitinophagaceae</taxon>
        <taxon>Dinghuibacter</taxon>
    </lineage>
</organism>
<dbReference type="PANTHER" id="PTHR32234:SF0">
    <property type="entry name" value="THIOL:DISULFIDE INTERCHANGE PROTEIN DSBD"/>
    <property type="match status" value="1"/>
</dbReference>
<dbReference type="OrthoDB" id="9811036at2"/>
<proteinExistence type="predicted"/>
<dbReference type="InterPro" id="IPR036249">
    <property type="entry name" value="Thioredoxin-like_sf"/>
</dbReference>
<dbReference type="SUPFAM" id="SSF52833">
    <property type="entry name" value="Thioredoxin-like"/>
    <property type="match status" value="1"/>
</dbReference>
<gene>
    <name evidence="9" type="ORF">EDB95_1292</name>
</gene>
<evidence type="ECO:0000313" key="10">
    <source>
        <dbReference type="Proteomes" id="UP000294498"/>
    </source>
</evidence>
<dbReference type="Pfam" id="PF02683">
    <property type="entry name" value="DsbD_TM"/>
    <property type="match status" value="1"/>
</dbReference>
<feature type="transmembrane region" description="Helical" evidence="6">
    <location>
        <begin position="163"/>
        <end position="187"/>
    </location>
</feature>
<accession>A0A4V3GLP1</accession>
<dbReference type="EMBL" id="SODV01000001">
    <property type="protein sequence ID" value="TDX00273.1"/>
    <property type="molecule type" value="Genomic_DNA"/>
</dbReference>
<feature type="transmembrane region" description="Helical" evidence="6">
    <location>
        <begin position="242"/>
        <end position="263"/>
    </location>
</feature>
<protein>
    <submittedName>
        <fullName evidence="9">Thiol:disulfide interchange protein DsbD</fullName>
    </submittedName>
</protein>
<sequence length="645" mass="70640">MRYIIAAALLLLAGVVRAQDSVPRFTATYRRLDTATVEVIITARVQPGVHLFSTVKVADSLPYSTVTLDSALTPFLAGSLKEQGNLQKEASPDFKGAEVHFFADSVQWIQDLKISASRKKTVEGTVTYLAKVKDQYLSDVAHFSVTVPAEAPTAPAGPAEKSLWFIFVSGLLAGFGAFVSPCIYAMVPVTVSFFTKRSTSRAKGIQNALYYSLSIMLVYTLFGFLITLIFGQGALNSLASSAIFNIVVFLMFLIFGISFLGAFEITLPSSISNRVDAKAGLGSFSGLFFMALTLVVVSFSCTVPFIGGLAVLTTHGGKVAPIVGFFGFSLALALPFALFAFFPSLLNQLAKSGGWLMTVKVTLGFIELALALKFLSSADLAYHWRILDREVYLSLWIVIFGLLGFYLLGKLKFAHDQELPVNDYGIPHLTIPRLFFAIAALTFTVYMIPGLWGAPLNGISAWLPEMKTQDFNLNRAPVAVPAGPTDTALRPRKYTDFLESEIKGVSTFFDYTEAVRAASLEHKPLLIDFTGHSCANCRKMERAVLNDPEVIKALQDHFVVVSLYVDDKYRLPEDEWVTSKNDGSTIEYMGARNLDFEVGLTGNNSQPQYVFVDPVSGKVLLNAGGYDPDVPRFLKILSDVQQQFK</sequence>
<evidence type="ECO:0000259" key="8">
    <source>
        <dbReference type="Pfam" id="PF02683"/>
    </source>
</evidence>
<evidence type="ECO:0000256" key="6">
    <source>
        <dbReference type="SAM" id="Phobius"/>
    </source>
</evidence>
<feature type="transmembrane region" description="Helical" evidence="6">
    <location>
        <begin position="208"/>
        <end position="230"/>
    </location>
</feature>
<keyword evidence="5 6" id="KW-0472">Membrane</keyword>
<evidence type="ECO:0000313" key="9">
    <source>
        <dbReference type="EMBL" id="TDX00273.1"/>
    </source>
</evidence>
<keyword evidence="10" id="KW-1185">Reference proteome</keyword>
<dbReference type="AlphaFoldDB" id="A0A4V3GLP1"/>
<evidence type="ECO:0000256" key="5">
    <source>
        <dbReference type="ARBA" id="ARBA00023136"/>
    </source>
</evidence>
<dbReference type="GO" id="GO:0045454">
    <property type="term" value="P:cell redox homeostasis"/>
    <property type="evidence" value="ECO:0007669"/>
    <property type="project" value="TreeGrafter"/>
</dbReference>
<dbReference type="GO" id="GO:0017004">
    <property type="term" value="P:cytochrome complex assembly"/>
    <property type="evidence" value="ECO:0007669"/>
    <property type="project" value="UniProtKB-KW"/>
</dbReference>
<feature type="transmembrane region" description="Helical" evidence="6">
    <location>
        <begin position="354"/>
        <end position="372"/>
    </location>
</feature>
<dbReference type="GO" id="GO:0015035">
    <property type="term" value="F:protein-disulfide reductase activity"/>
    <property type="evidence" value="ECO:0007669"/>
    <property type="project" value="TreeGrafter"/>
</dbReference>
<feature type="domain" description="Cytochrome C biogenesis protein transmembrane" evidence="8">
    <location>
        <begin position="164"/>
        <end position="376"/>
    </location>
</feature>
<evidence type="ECO:0000256" key="1">
    <source>
        <dbReference type="ARBA" id="ARBA00004141"/>
    </source>
</evidence>
<comment type="caution">
    <text evidence="9">The sequence shown here is derived from an EMBL/GenBank/DDBJ whole genome shotgun (WGS) entry which is preliminary data.</text>
</comment>
<name>A0A4V3GLP1_9BACT</name>
<evidence type="ECO:0000256" key="3">
    <source>
        <dbReference type="ARBA" id="ARBA00022748"/>
    </source>
</evidence>
<reference evidence="9 10" key="1">
    <citation type="submission" date="2019-03" db="EMBL/GenBank/DDBJ databases">
        <title>Genomic Encyclopedia of Type Strains, Phase IV (KMG-IV): sequencing the most valuable type-strain genomes for metagenomic binning, comparative biology and taxonomic classification.</title>
        <authorList>
            <person name="Goeker M."/>
        </authorList>
    </citation>
    <scope>NUCLEOTIDE SEQUENCE [LARGE SCALE GENOMIC DNA]</scope>
    <source>
        <strain evidence="9 10">DSM 100059</strain>
    </source>
</reference>
<evidence type="ECO:0000256" key="4">
    <source>
        <dbReference type="ARBA" id="ARBA00022989"/>
    </source>
</evidence>
<feature type="transmembrane region" description="Helical" evidence="6">
    <location>
        <begin position="430"/>
        <end position="452"/>
    </location>
</feature>
<feature type="transmembrane region" description="Helical" evidence="6">
    <location>
        <begin position="392"/>
        <end position="409"/>
    </location>
</feature>
<feature type="signal peptide" evidence="7">
    <location>
        <begin position="1"/>
        <end position="18"/>
    </location>
</feature>
<dbReference type="Gene3D" id="3.40.30.10">
    <property type="entry name" value="Glutaredoxin"/>
    <property type="match status" value="1"/>
</dbReference>